<dbReference type="GO" id="GO:0015421">
    <property type="term" value="F:ABC-type oligopeptide transporter activity"/>
    <property type="evidence" value="ECO:0007669"/>
    <property type="project" value="TreeGrafter"/>
</dbReference>
<reference evidence="13 14" key="1">
    <citation type="submission" date="2019-01" db="EMBL/GenBank/DDBJ databases">
        <authorList>
            <consortium name="Pathogen Informatics"/>
        </authorList>
    </citation>
    <scope>NUCLEOTIDE SEQUENCE [LARGE SCALE GENOMIC DNA]</scope>
    <source>
        <strain evidence="13 14">NCTC10168</strain>
    </source>
</reference>
<dbReference type="KEGG" id="mmau:NCTC10168_00074"/>
<dbReference type="GO" id="GO:0016887">
    <property type="term" value="F:ATP hydrolysis activity"/>
    <property type="evidence" value="ECO:0007669"/>
    <property type="project" value="InterPro"/>
</dbReference>
<feature type="transmembrane region" description="Helical" evidence="10">
    <location>
        <begin position="172"/>
        <end position="197"/>
    </location>
</feature>
<feature type="domain" description="ABC transmembrane type-1" evidence="12">
    <location>
        <begin position="18"/>
        <end position="323"/>
    </location>
</feature>
<dbReference type="AlphaFoldDB" id="A0A449B3I5"/>
<dbReference type="InterPro" id="IPR003439">
    <property type="entry name" value="ABC_transporter-like_ATP-bd"/>
</dbReference>
<name>A0A449B3I5_9BACT</name>
<dbReference type="SMART" id="SM00382">
    <property type="entry name" value="AAA"/>
    <property type="match status" value="1"/>
</dbReference>
<dbReference type="InterPro" id="IPR003593">
    <property type="entry name" value="AAA+_ATPase"/>
</dbReference>
<dbReference type="Gene3D" id="1.20.1560.10">
    <property type="entry name" value="ABC transporter type 1, transmembrane domain"/>
    <property type="match status" value="1"/>
</dbReference>
<comment type="subcellular location">
    <subcellularLocation>
        <location evidence="1">Cell membrane</location>
        <topology evidence="1">Multi-pass membrane protein</topology>
    </subcellularLocation>
</comment>
<evidence type="ECO:0000256" key="3">
    <source>
        <dbReference type="ARBA" id="ARBA00022448"/>
    </source>
</evidence>
<feature type="transmembrane region" description="Helical" evidence="10">
    <location>
        <begin position="69"/>
        <end position="91"/>
    </location>
</feature>
<dbReference type="PROSITE" id="PS50893">
    <property type="entry name" value="ABC_TRANSPORTER_2"/>
    <property type="match status" value="1"/>
</dbReference>
<evidence type="ECO:0000259" key="12">
    <source>
        <dbReference type="PROSITE" id="PS50929"/>
    </source>
</evidence>
<evidence type="ECO:0000313" key="13">
    <source>
        <dbReference type="EMBL" id="VEU75164.1"/>
    </source>
</evidence>
<keyword evidence="4" id="KW-1003">Cell membrane</keyword>
<sequence length="596" mass="68215">MWKILGKLSSKIKLFASFAIIFSILQPFLTMTIPTITKQLITSVSGEKINNIYFIKPDWIIIKNLSQNGFLWATVGLSFGIATLLLLISYFSGLLSVKTKVYGVYEIRKILFDHVIHLEKKNIDKITAGTLITRFGNDIDKIDFGFFVITRKFWLSPFFVIWGLIFAFSTNIYLSIAIAITIPFLIIFALIAIFKLFPIYRKENRMLEKLNETIKEDINAISLIKSYNLENKLYERFHKSAIDVTNINLKAAKSYSILWPFIDFIVLFGNIILFIVVGIIISKNNYNSDVSLLVGEIYQFTSYMSMISIGVYTTLLTLNEFFRANISANRVLEILKIKNELKIIKSNKFITNGKIEFKNVNFRYSENKVLENINLVINPGEKVGIIGKTGSGKSTLIKLLTREYKLENDNGFIKIDDNNIYEIDTNNFFNNISIVFQKPIIISGSIRKNISFSSKNENYDIEKAAELSCADFIEDLENKYDYDLTQRGKNLSGGQKQRIAIAQAILKNPKILILDDATSALDNKTDNTVRKNIENLNKNRTLIIISQRLKSIINCDKIIVMDKGKIIDIGNHKDLLLKNEYYKEIYNIQSSEVENG</sequence>
<evidence type="ECO:0000256" key="4">
    <source>
        <dbReference type="ARBA" id="ARBA00022475"/>
    </source>
</evidence>
<keyword evidence="6" id="KW-0547">Nucleotide-binding</keyword>
<feature type="transmembrane region" description="Helical" evidence="10">
    <location>
        <begin position="257"/>
        <end position="281"/>
    </location>
</feature>
<keyword evidence="8 10" id="KW-1133">Transmembrane helix</keyword>
<keyword evidence="9 10" id="KW-0472">Membrane</keyword>
<evidence type="ECO:0000259" key="11">
    <source>
        <dbReference type="PROSITE" id="PS50893"/>
    </source>
</evidence>
<dbReference type="PANTHER" id="PTHR43394">
    <property type="entry name" value="ATP-DEPENDENT PERMEASE MDL1, MITOCHONDRIAL"/>
    <property type="match status" value="1"/>
</dbReference>
<dbReference type="InterPro" id="IPR017871">
    <property type="entry name" value="ABC_transporter-like_CS"/>
</dbReference>
<keyword evidence="13" id="KW-0378">Hydrolase</keyword>
<evidence type="ECO:0000256" key="8">
    <source>
        <dbReference type="ARBA" id="ARBA00022989"/>
    </source>
</evidence>
<dbReference type="Proteomes" id="UP000290243">
    <property type="component" value="Chromosome"/>
</dbReference>
<keyword evidence="14" id="KW-1185">Reference proteome</keyword>
<evidence type="ECO:0000256" key="6">
    <source>
        <dbReference type="ARBA" id="ARBA00022741"/>
    </source>
</evidence>
<dbReference type="SUPFAM" id="SSF90123">
    <property type="entry name" value="ABC transporter transmembrane region"/>
    <property type="match status" value="1"/>
</dbReference>
<evidence type="ECO:0000256" key="2">
    <source>
        <dbReference type="ARBA" id="ARBA00005417"/>
    </source>
</evidence>
<dbReference type="GO" id="GO:0005524">
    <property type="term" value="F:ATP binding"/>
    <property type="evidence" value="ECO:0007669"/>
    <property type="project" value="UniProtKB-KW"/>
</dbReference>
<evidence type="ECO:0000256" key="5">
    <source>
        <dbReference type="ARBA" id="ARBA00022692"/>
    </source>
</evidence>
<dbReference type="InterPro" id="IPR036640">
    <property type="entry name" value="ABC1_TM_sf"/>
</dbReference>
<organism evidence="13 14">
    <name type="scientific">Mycoplasmopsis maculosa</name>
    <dbReference type="NCBI Taxonomy" id="114885"/>
    <lineage>
        <taxon>Bacteria</taxon>
        <taxon>Bacillati</taxon>
        <taxon>Mycoplasmatota</taxon>
        <taxon>Mycoplasmoidales</taxon>
        <taxon>Metamycoplasmataceae</taxon>
        <taxon>Mycoplasmopsis</taxon>
    </lineage>
</organism>
<feature type="domain" description="ABC transporter" evidence="11">
    <location>
        <begin position="355"/>
        <end position="588"/>
    </location>
</feature>
<keyword evidence="7" id="KW-0067">ATP-binding</keyword>
<dbReference type="PROSITE" id="PS50929">
    <property type="entry name" value="ABC_TM1F"/>
    <property type="match status" value="1"/>
</dbReference>
<dbReference type="FunFam" id="3.40.50.300:FF:000221">
    <property type="entry name" value="Multidrug ABC transporter ATP-binding protein"/>
    <property type="match status" value="1"/>
</dbReference>
<feature type="transmembrane region" description="Helical" evidence="10">
    <location>
        <begin position="12"/>
        <end position="29"/>
    </location>
</feature>
<dbReference type="InterPro" id="IPR011527">
    <property type="entry name" value="ABC1_TM_dom"/>
</dbReference>
<keyword evidence="5 10" id="KW-0812">Transmembrane</keyword>
<dbReference type="Pfam" id="PF00005">
    <property type="entry name" value="ABC_tran"/>
    <property type="match status" value="1"/>
</dbReference>
<dbReference type="EMBL" id="LR215037">
    <property type="protein sequence ID" value="VEU75164.1"/>
    <property type="molecule type" value="Genomic_DNA"/>
</dbReference>
<keyword evidence="3" id="KW-0813">Transport</keyword>
<evidence type="ECO:0000256" key="9">
    <source>
        <dbReference type="ARBA" id="ARBA00023136"/>
    </source>
</evidence>
<dbReference type="GO" id="GO:0005886">
    <property type="term" value="C:plasma membrane"/>
    <property type="evidence" value="ECO:0007669"/>
    <property type="project" value="UniProtKB-SubCell"/>
</dbReference>
<gene>
    <name evidence="13" type="primary">mldB1_2</name>
    <name evidence="13" type="ORF">NCTC10168_00074</name>
</gene>
<evidence type="ECO:0000256" key="10">
    <source>
        <dbReference type="SAM" id="Phobius"/>
    </source>
</evidence>
<protein>
    <submittedName>
        <fullName evidence="13">ABC-type multidrug/protein/lipid transport system ATPase component</fullName>
        <ecNumber evidence="13">3.6.3.-</ecNumber>
    </submittedName>
</protein>
<dbReference type="OrthoDB" id="383768at2"/>
<comment type="similarity">
    <text evidence="2">Belongs to the ABC transporter superfamily.</text>
</comment>
<dbReference type="InterPro" id="IPR039421">
    <property type="entry name" value="Type_1_exporter"/>
</dbReference>
<evidence type="ECO:0000256" key="7">
    <source>
        <dbReference type="ARBA" id="ARBA00022840"/>
    </source>
</evidence>
<feature type="transmembrane region" description="Helical" evidence="10">
    <location>
        <begin position="144"/>
        <end position="166"/>
    </location>
</feature>
<dbReference type="Gene3D" id="3.40.50.300">
    <property type="entry name" value="P-loop containing nucleotide triphosphate hydrolases"/>
    <property type="match status" value="1"/>
</dbReference>
<feature type="transmembrane region" description="Helical" evidence="10">
    <location>
        <begin position="301"/>
        <end position="322"/>
    </location>
</feature>
<evidence type="ECO:0000256" key="1">
    <source>
        <dbReference type="ARBA" id="ARBA00004651"/>
    </source>
</evidence>
<evidence type="ECO:0000313" key="14">
    <source>
        <dbReference type="Proteomes" id="UP000290243"/>
    </source>
</evidence>
<dbReference type="SUPFAM" id="SSF52540">
    <property type="entry name" value="P-loop containing nucleoside triphosphate hydrolases"/>
    <property type="match status" value="1"/>
</dbReference>
<accession>A0A449B3I5</accession>
<proteinExistence type="inferred from homology"/>
<dbReference type="RefSeq" id="WP_129646037.1">
    <property type="nucleotide sequence ID" value="NZ_LR215037.1"/>
</dbReference>
<dbReference type="Pfam" id="PF00664">
    <property type="entry name" value="ABC_membrane"/>
    <property type="match status" value="1"/>
</dbReference>
<dbReference type="EC" id="3.6.3.-" evidence="13"/>
<dbReference type="InterPro" id="IPR027417">
    <property type="entry name" value="P-loop_NTPase"/>
</dbReference>
<dbReference type="PROSITE" id="PS00211">
    <property type="entry name" value="ABC_TRANSPORTER_1"/>
    <property type="match status" value="1"/>
</dbReference>
<dbReference type="PANTHER" id="PTHR43394:SF1">
    <property type="entry name" value="ATP-BINDING CASSETTE SUB-FAMILY B MEMBER 10, MITOCHONDRIAL"/>
    <property type="match status" value="1"/>
</dbReference>